<dbReference type="AlphaFoldDB" id="A0A6L2PFG7"/>
<keyword evidence="1" id="KW-0472">Membrane</keyword>
<feature type="non-terminal residue" evidence="2">
    <location>
        <position position="58"/>
    </location>
</feature>
<name>A0A6L2PFG7_COPFO</name>
<protein>
    <submittedName>
        <fullName evidence="2">Uncharacterized protein</fullName>
    </submittedName>
</protein>
<dbReference type="OrthoDB" id="7455417at2759"/>
<proteinExistence type="predicted"/>
<accession>A0A6L2PFG7</accession>
<feature type="non-terminal residue" evidence="2">
    <location>
        <position position="1"/>
    </location>
</feature>
<keyword evidence="1" id="KW-0812">Transmembrane</keyword>
<dbReference type="EMBL" id="BLKM01004391">
    <property type="protein sequence ID" value="GFG31273.1"/>
    <property type="molecule type" value="Genomic_DNA"/>
</dbReference>
<organism evidence="2 3">
    <name type="scientific">Coptotermes formosanus</name>
    <name type="common">Formosan subterranean termite</name>
    <dbReference type="NCBI Taxonomy" id="36987"/>
    <lineage>
        <taxon>Eukaryota</taxon>
        <taxon>Metazoa</taxon>
        <taxon>Ecdysozoa</taxon>
        <taxon>Arthropoda</taxon>
        <taxon>Hexapoda</taxon>
        <taxon>Insecta</taxon>
        <taxon>Pterygota</taxon>
        <taxon>Neoptera</taxon>
        <taxon>Polyneoptera</taxon>
        <taxon>Dictyoptera</taxon>
        <taxon>Blattodea</taxon>
        <taxon>Blattoidea</taxon>
        <taxon>Termitoidae</taxon>
        <taxon>Rhinotermitidae</taxon>
        <taxon>Coptotermes</taxon>
    </lineage>
</organism>
<evidence type="ECO:0000256" key="1">
    <source>
        <dbReference type="SAM" id="Phobius"/>
    </source>
</evidence>
<sequence>NISILVVLLYSWRIGVNVKKYADLEDVYYGVQIAYFAIIGTQLFMVVLSVVLLFGILK</sequence>
<evidence type="ECO:0000313" key="3">
    <source>
        <dbReference type="Proteomes" id="UP000502823"/>
    </source>
</evidence>
<feature type="transmembrane region" description="Helical" evidence="1">
    <location>
        <begin position="33"/>
        <end position="57"/>
    </location>
</feature>
<dbReference type="Proteomes" id="UP000502823">
    <property type="component" value="Unassembled WGS sequence"/>
</dbReference>
<reference evidence="3" key="1">
    <citation type="submission" date="2020-01" db="EMBL/GenBank/DDBJ databases">
        <title>Draft genome sequence of the Termite Coptotermes fromosanus.</title>
        <authorList>
            <person name="Itakura S."/>
            <person name="Yosikawa Y."/>
            <person name="Umezawa K."/>
        </authorList>
    </citation>
    <scope>NUCLEOTIDE SEQUENCE [LARGE SCALE GENOMIC DNA]</scope>
</reference>
<keyword evidence="3" id="KW-1185">Reference proteome</keyword>
<evidence type="ECO:0000313" key="2">
    <source>
        <dbReference type="EMBL" id="GFG31273.1"/>
    </source>
</evidence>
<comment type="caution">
    <text evidence="2">The sequence shown here is derived from an EMBL/GenBank/DDBJ whole genome shotgun (WGS) entry which is preliminary data.</text>
</comment>
<dbReference type="InParanoid" id="A0A6L2PFG7"/>
<gene>
    <name evidence="2" type="ORF">Cfor_03276</name>
</gene>
<keyword evidence="1" id="KW-1133">Transmembrane helix</keyword>